<protein>
    <submittedName>
        <fullName evidence="1">Predicted protein</fullName>
    </submittedName>
</protein>
<dbReference type="VEuPathDB" id="FungiDB:LEMA_uP118060.1"/>
<accession>E4ZTE7</accession>
<sequence>MQKIPQGKPFKVSTRAVRFSSAVLCTALHVDDRSIQTVLPTLWLRRSVESSDAELVANARDVAN</sequence>
<dbReference type="Proteomes" id="UP000002668">
    <property type="component" value="Genome"/>
</dbReference>
<reference evidence="2" key="1">
    <citation type="journal article" date="2011" name="Nat. Commun.">
        <title>Effector diversification within compartments of the Leptosphaeria maculans genome affected by Repeat-Induced Point mutations.</title>
        <authorList>
            <person name="Rouxel T."/>
            <person name="Grandaubert J."/>
            <person name="Hane J.K."/>
            <person name="Hoede C."/>
            <person name="van de Wouw A.P."/>
            <person name="Couloux A."/>
            <person name="Dominguez V."/>
            <person name="Anthouard V."/>
            <person name="Bally P."/>
            <person name="Bourras S."/>
            <person name="Cozijnsen A.J."/>
            <person name="Ciuffetti L.M."/>
            <person name="Degrave A."/>
            <person name="Dilmaghani A."/>
            <person name="Duret L."/>
            <person name="Fudal I."/>
            <person name="Goodwin S.B."/>
            <person name="Gout L."/>
            <person name="Glaser N."/>
            <person name="Linglin J."/>
            <person name="Kema G.H.J."/>
            <person name="Lapalu N."/>
            <person name="Lawrence C.B."/>
            <person name="May K."/>
            <person name="Meyer M."/>
            <person name="Ollivier B."/>
            <person name="Poulain J."/>
            <person name="Schoch C.L."/>
            <person name="Simon A."/>
            <person name="Spatafora J.W."/>
            <person name="Stachowiak A."/>
            <person name="Turgeon B.G."/>
            <person name="Tyler B.M."/>
            <person name="Vincent D."/>
            <person name="Weissenbach J."/>
            <person name="Amselem J."/>
            <person name="Quesneville H."/>
            <person name="Oliver R.P."/>
            <person name="Wincker P."/>
            <person name="Balesdent M.-H."/>
            <person name="Howlett B.J."/>
        </authorList>
    </citation>
    <scope>NUCLEOTIDE SEQUENCE [LARGE SCALE GENOMIC DNA]</scope>
    <source>
        <strain evidence="2">JN3 / isolate v23.1.3 / race Av1-4-5-6-7-8</strain>
    </source>
</reference>
<evidence type="ECO:0000313" key="2">
    <source>
        <dbReference type="Proteomes" id="UP000002668"/>
    </source>
</evidence>
<proteinExistence type="predicted"/>
<evidence type="ECO:0000313" key="1">
    <source>
        <dbReference type="EMBL" id="CBX94803.1"/>
    </source>
</evidence>
<dbReference type="AlphaFoldDB" id="E4ZTE7"/>
<dbReference type="InParanoid" id="E4ZTE7"/>
<organism evidence="2">
    <name type="scientific">Leptosphaeria maculans (strain JN3 / isolate v23.1.3 / race Av1-4-5-6-7-8)</name>
    <name type="common">Blackleg fungus</name>
    <name type="synonym">Phoma lingam</name>
    <dbReference type="NCBI Taxonomy" id="985895"/>
    <lineage>
        <taxon>Eukaryota</taxon>
        <taxon>Fungi</taxon>
        <taxon>Dikarya</taxon>
        <taxon>Ascomycota</taxon>
        <taxon>Pezizomycotina</taxon>
        <taxon>Dothideomycetes</taxon>
        <taxon>Pleosporomycetidae</taxon>
        <taxon>Pleosporales</taxon>
        <taxon>Pleosporineae</taxon>
        <taxon>Leptosphaeriaceae</taxon>
        <taxon>Plenodomus</taxon>
        <taxon>Plenodomus lingam/Leptosphaeria maculans species complex</taxon>
    </lineage>
</organism>
<keyword evidence="2" id="KW-1185">Reference proteome</keyword>
<dbReference type="HOGENOM" id="CLU_2868079_0_0_1"/>
<gene>
    <name evidence="1" type="ORF">LEMA_uP118060.1</name>
</gene>
<dbReference type="EMBL" id="FP929125">
    <property type="protein sequence ID" value="CBX94803.1"/>
    <property type="molecule type" value="Genomic_DNA"/>
</dbReference>
<name>E4ZTE7_LEPMJ</name>